<dbReference type="PANTHER" id="PTHR22604:SF105">
    <property type="entry name" value="TRANS-1,2-DIHYDROBENZENE-1,2-DIOL DEHYDROGENASE"/>
    <property type="match status" value="1"/>
</dbReference>
<dbReference type="InterPro" id="IPR050984">
    <property type="entry name" value="Gfo/Idh/MocA_domain"/>
</dbReference>
<dbReference type="SUPFAM" id="SSF52374">
    <property type="entry name" value="Nucleotidylyl transferase"/>
    <property type="match status" value="1"/>
</dbReference>
<organism evidence="7 8">
    <name type="scientific">Cellulomonas gilvus (strain ATCC 13127 / NRRL B-14078)</name>
    <name type="common">Cellvibrio gilvus</name>
    <dbReference type="NCBI Taxonomy" id="593907"/>
    <lineage>
        <taxon>Bacteria</taxon>
        <taxon>Bacillati</taxon>
        <taxon>Actinomycetota</taxon>
        <taxon>Actinomycetes</taxon>
        <taxon>Micrococcales</taxon>
        <taxon>Cellulomonadaceae</taxon>
        <taxon>Cellulomonas</taxon>
    </lineage>
</organism>
<dbReference type="NCBIfam" id="TIGR00125">
    <property type="entry name" value="cyt_tran_rel"/>
    <property type="match status" value="1"/>
</dbReference>
<dbReference type="GO" id="GO:0016740">
    <property type="term" value="F:transferase activity"/>
    <property type="evidence" value="ECO:0007669"/>
    <property type="project" value="UniProtKB-KW"/>
</dbReference>
<dbReference type="GO" id="GO:0000166">
    <property type="term" value="F:nucleotide binding"/>
    <property type="evidence" value="ECO:0007669"/>
    <property type="project" value="InterPro"/>
</dbReference>
<dbReference type="KEGG" id="cga:Celgi_0607"/>
<dbReference type="Pfam" id="PF01467">
    <property type="entry name" value="CTP_transf_like"/>
    <property type="match status" value="1"/>
</dbReference>
<proteinExistence type="inferred from homology"/>
<keyword evidence="8" id="KW-1185">Reference proteome</keyword>
<dbReference type="EMBL" id="CP002665">
    <property type="protein sequence ID" value="AEI11127.1"/>
    <property type="molecule type" value="Genomic_DNA"/>
</dbReference>
<keyword evidence="3" id="KW-0520">NAD</keyword>
<dbReference type="SUPFAM" id="SSF55347">
    <property type="entry name" value="Glyceraldehyde-3-phosphate dehydrogenase-like, C-terminal domain"/>
    <property type="match status" value="1"/>
</dbReference>
<gene>
    <name evidence="7" type="ordered locus">Celgi_0607</name>
</gene>
<feature type="domain" description="GFO/IDH/MocA-like oxidoreductase" evidence="6">
    <location>
        <begin position="257"/>
        <end position="368"/>
    </location>
</feature>
<evidence type="ECO:0000256" key="3">
    <source>
        <dbReference type="ARBA" id="ARBA00023027"/>
    </source>
</evidence>
<dbReference type="eggNOG" id="COG0615">
    <property type="taxonomic scope" value="Bacteria"/>
</dbReference>
<dbReference type="InterPro" id="IPR000683">
    <property type="entry name" value="Gfo/Idh/MocA-like_OxRdtase_N"/>
</dbReference>
<dbReference type="Pfam" id="PF01408">
    <property type="entry name" value="GFO_IDH_MocA"/>
    <property type="match status" value="1"/>
</dbReference>
<evidence type="ECO:0000313" key="8">
    <source>
        <dbReference type="Proteomes" id="UP000000485"/>
    </source>
</evidence>
<dbReference type="PANTHER" id="PTHR22604">
    <property type="entry name" value="OXIDOREDUCTASES"/>
    <property type="match status" value="1"/>
</dbReference>
<dbReference type="eggNOG" id="COG0673">
    <property type="taxonomic scope" value="Bacteria"/>
</dbReference>
<evidence type="ECO:0000256" key="2">
    <source>
        <dbReference type="ARBA" id="ARBA00023002"/>
    </source>
</evidence>
<reference evidence="8" key="1">
    <citation type="submission" date="2011-04" db="EMBL/GenBank/DDBJ databases">
        <title>Complete sequence of Cellvibrio gilvus ATCC 13127.</title>
        <authorList>
            <person name="Lucas S."/>
            <person name="Han J."/>
            <person name="Lapidus A."/>
            <person name="Cheng J.-F."/>
            <person name="Goodwin L."/>
            <person name="Pitluck S."/>
            <person name="Peters L."/>
            <person name="Munk A."/>
            <person name="Detter J.C."/>
            <person name="Han C."/>
            <person name="Tapia R."/>
            <person name="Land M."/>
            <person name="Hauser L."/>
            <person name="Kyrpides N."/>
            <person name="Ivanova N."/>
            <person name="Ovchinnikova G."/>
            <person name="Pagani I."/>
            <person name="Mead D."/>
            <person name="Brumm P."/>
            <person name="Woyke T."/>
        </authorList>
    </citation>
    <scope>NUCLEOTIDE SEQUENCE [LARGE SCALE GENOMIC DNA]</scope>
    <source>
        <strain evidence="8">ATCC 13127 / NRRL B-14078</strain>
    </source>
</reference>
<name>F8A6R7_CELGA</name>
<dbReference type="InterPro" id="IPR055170">
    <property type="entry name" value="GFO_IDH_MocA-like_dom"/>
</dbReference>
<evidence type="ECO:0000259" key="5">
    <source>
        <dbReference type="Pfam" id="PF01467"/>
    </source>
</evidence>
<dbReference type="RefSeq" id="WP_013882650.1">
    <property type="nucleotide sequence ID" value="NC_015671.1"/>
</dbReference>
<dbReference type="GO" id="GO:0016491">
    <property type="term" value="F:oxidoreductase activity"/>
    <property type="evidence" value="ECO:0007669"/>
    <property type="project" value="UniProtKB-KW"/>
</dbReference>
<keyword evidence="2" id="KW-0560">Oxidoreductase</keyword>
<dbReference type="Gene3D" id="3.30.360.10">
    <property type="entry name" value="Dihydrodipicolinate Reductase, domain 2"/>
    <property type="match status" value="1"/>
</dbReference>
<dbReference type="OrthoDB" id="9802794at2"/>
<evidence type="ECO:0000259" key="4">
    <source>
        <dbReference type="Pfam" id="PF01408"/>
    </source>
</evidence>
<evidence type="ECO:0000259" key="6">
    <source>
        <dbReference type="Pfam" id="PF22725"/>
    </source>
</evidence>
<evidence type="ECO:0000256" key="1">
    <source>
        <dbReference type="ARBA" id="ARBA00010928"/>
    </source>
</evidence>
<dbReference type="Gene3D" id="3.40.50.620">
    <property type="entry name" value="HUPs"/>
    <property type="match status" value="1"/>
</dbReference>
<dbReference type="HOGENOM" id="CLU_023194_7_2_11"/>
<dbReference type="Pfam" id="PF22725">
    <property type="entry name" value="GFO_IDH_MocA_C3"/>
    <property type="match status" value="1"/>
</dbReference>
<feature type="domain" description="Cytidyltransferase-like" evidence="5">
    <location>
        <begin position="5"/>
        <end position="124"/>
    </location>
</feature>
<comment type="similarity">
    <text evidence="1">Belongs to the Gfo/Idh/MocA family.</text>
</comment>
<evidence type="ECO:0000313" key="7">
    <source>
        <dbReference type="EMBL" id="AEI11127.1"/>
    </source>
</evidence>
<sequence length="455" mass="49268">MTRVITYGTFDLFHEGHRRILERAREHGDHLTVGVTTEQYDEQRGKLNVRQSLMTRIENVRASGLADEIIIEERDGQKITDIQKHGIDVFVIGSDWTGKFDYLGSYCRVVYLDRTAGVSSTELRAADGGILRLGIVGAGRIARRFVPESKYVSGVEAVGVCTPHRSSAEAFAAAHELSFATTSYDDLLDRVDAVYIASPHDAHVPQTRAALAAGKHVLCEKPIALTGADAEQLYALAADRGVVLLEAIKTAYSPGFVQMVALARSGSIGEIRSVQATFTKLVEGNPRERHADGGSTRELASYPLLAIAKLLGTDVRDVQRDALTLPGSEIDDYARLTLRYDGAIGTAVVGLGVKAEGDLVAAGTAGYLYVPAPWWKAEAFELRFEDPSRNRRYTSRFDGEGLRYELAEFLSLITHGRTSSYKLSAADSTFIASTLEQALAQPPLGAAPAPVAAIA</sequence>
<feature type="domain" description="Gfo/Idh/MocA-like oxidoreductase N-terminal" evidence="4">
    <location>
        <begin position="132"/>
        <end position="244"/>
    </location>
</feature>
<keyword evidence="7" id="KW-0808">Transferase</keyword>
<dbReference type="InterPro" id="IPR014729">
    <property type="entry name" value="Rossmann-like_a/b/a_fold"/>
</dbReference>
<dbReference type="InterPro" id="IPR036291">
    <property type="entry name" value="NAD(P)-bd_dom_sf"/>
</dbReference>
<dbReference type="AlphaFoldDB" id="F8A6R7"/>
<dbReference type="InterPro" id="IPR004821">
    <property type="entry name" value="Cyt_trans-like"/>
</dbReference>
<dbReference type="SUPFAM" id="SSF51735">
    <property type="entry name" value="NAD(P)-binding Rossmann-fold domains"/>
    <property type="match status" value="1"/>
</dbReference>
<dbReference type="Gene3D" id="3.40.50.720">
    <property type="entry name" value="NAD(P)-binding Rossmann-like Domain"/>
    <property type="match status" value="1"/>
</dbReference>
<protein>
    <submittedName>
        <fullName evidence="7">Cytidyltransferase-related domain protein</fullName>
    </submittedName>
</protein>
<dbReference type="Proteomes" id="UP000000485">
    <property type="component" value="Chromosome"/>
</dbReference>
<dbReference type="STRING" id="593907.Celgi_0607"/>
<accession>F8A6R7</accession>